<dbReference type="eggNOG" id="COG1285">
    <property type="taxonomic scope" value="Bacteria"/>
</dbReference>
<reference evidence="2 3" key="1">
    <citation type="journal article" date="2010" name="PLoS ONE">
        <title>The glycobiome of the rumen bacterium Butyrivibrio proteoclasticus B316(T) highlights adaptation to a polysaccharide-rich environment.</title>
        <authorList>
            <person name="Kelly W.J."/>
            <person name="Leahy S.C."/>
            <person name="Altermann E."/>
            <person name="Yeoman C.J."/>
            <person name="Dunne J.C."/>
            <person name="Kong Z."/>
            <person name="Pacheco D.M."/>
            <person name="Li D."/>
            <person name="Noel S.J."/>
            <person name="Moon C.D."/>
            <person name="Cookson A.L."/>
            <person name="Attwood G.T."/>
        </authorList>
    </citation>
    <scope>NUCLEOTIDE SEQUENCE [LARGE SCALE GENOMIC DNA]</scope>
    <source>
        <strain evidence="3">ATCC 51982 / DSM 14932 / B316</strain>
    </source>
</reference>
<feature type="transmembrane region" description="Helical" evidence="1">
    <location>
        <begin position="96"/>
        <end position="124"/>
    </location>
</feature>
<keyword evidence="1" id="KW-0472">Membrane</keyword>
<dbReference type="EMBL" id="CP001810">
    <property type="protein sequence ID" value="ADL32795.1"/>
    <property type="molecule type" value="Genomic_DNA"/>
</dbReference>
<dbReference type="HOGENOM" id="CLU_100966_1_0_9"/>
<dbReference type="RefSeq" id="WP_013279454.1">
    <property type="nucleotide sequence ID" value="NC_014387.1"/>
</dbReference>
<name>E0S2H2_BUTPB</name>
<evidence type="ECO:0000313" key="3">
    <source>
        <dbReference type="Proteomes" id="UP000001299"/>
    </source>
</evidence>
<evidence type="ECO:0000313" key="2">
    <source>
        <dbReference type="EMBL" id="ADL32795.1"/>
    </source>
</evidence>
<evidence type="ECO:0000256" key="1">
    <source>
        <dbReference type="SAM" id="Phobius"/>
    </source>
</evidence>
<keyword evidence="1" id="KW-1133">Transmembrane helix</keyword>
<keyword evidence="1" id="KW-0812">Transmembrane</keyword>
<accession>E0S2H2</accession>
<feature type="transmembrane region" description="Helical" evidence="1">
    <location>
        <begin position="53"/>
        <end position="84"/>
    </location>
</feature>
<dbReference type="KEGG" id="bpb:bpr_I0043"/>
<dbReference type="STRING" id="515622.bpr_I0043"/>
<dbReference type="Pfam" id="PF16316">
    <property type="entry name" value="DUF4956"/>
    <property type="match status" value="1"/>
</dbReference>
<organism evidence="2 3">
    <name type="scientific">Butyrivibrio proteoclasticus (strain ATCC 51982 / DSM 14932 / B316)</name>
    <name type="common">Clostridium proteoclasticum</name>
    <dbReference type="NCBI Taxonomy" id="515622"/>
    <lineage>
        <taxon>Bacteria</taxon>
        <taxon>Bacillati</taxon>
        <taxon>Bacillota</taxon>
        <taxon>Clostridia</taxon>
        <taxon>Lachnospirales</taxon>
        <taxon>Lachnospiraceae</taxon>
        <taxon>Butyrivibrio</taxon>
    </lineage>
</organism>
<dbReference type="AlphaFoldDB" id="E0S2H2"/>
<keyword evidence="3" id="KW-1185">Reference proteome</keyword>
<evidence type="ECO:0008006" key="4">
    <source>
        <dbReference type="Google" id="ProtNLM"/>
    </source>
</evidence>
<proteinExistence type="predicted"/>
<sequence>MTTDMIFGSIMANGTITGATFLIATLCSLAIGVFIAFMYTIKNNYSKSYIVTLALLPAIVQVVIMLVNGNIGAGVAVAGAFSLVRFRSAPGTGKEITSIFLAMAVGLATGMGYIGIAALFAIIITLANLILSNCGFGDALAEEKTLKVTVPEGLDFEGIFDDIFGRYTTKAELEEVKTSGMGSLYKLTYKIVLRQKASTKGMMDEMRQRNGNLEISCSRPVMVKSEEL</sequence>
<feature type="transmembrane region" description="Helical" evidence="1">
    <location>
        <begin position="21"/>
        <end position="41"/>
    </location>
</feature>
<gene>
    <name evidence="2" type="ordered locus">bpr_I0043</name>
</gene>
<protein>
    <recommendedName>
        <fullName evidence="4">DUF4956 domain-containing protein</fullName>
    </recommendedName>
</protein>
<dbReference type="Proteomes" id="UP000001299">
    <property type="component" value="Chromosome 1"/>
</dbReference>
<dbReference type="InterPro" id="IPR032531">
    <property type="entry name" value="DUF4956"/>
</dbReference>